<evidence type="ECO:0000313" key="1">
    <source>
        <dbReference type="EMBL" id="CAB9508268.1"/>
    </source>
</evidence>
<comment type="caution">
    <text evidence="1">The sequence shown here is derived from an EMBL/GenBank/DDBJ whole genome shotgun (WGS) entry which is preliminary data.</text>
</comment>
<evidence type="ECO:0000313" key="2">
    <source>
        <dbReference type="Proteomes" id="UP001153069"/>
    </source>
</evidence>
<sequence length="186" mass="20942">MAKWQSGTGYKMLIVADAATTYRMVHMNDEGFYPHIDMAEAQDVERATGLLAEMMKIMADSLDSNWDSHYKNLGQDSSAQKQMLGRMRCLLKEEWKGVRVPELRDVAGREPRKLYTIDFSVMYKDNPQGAKYIPDTFPLLVKAAVNLSFHLCKPWQIDDDCKLDLGCFSTGSTQDGQESASASSLN</sequence>
<protein>
    <submittedName>
        <fullName evidence="1">Uncharacterized protein</fullName>
    </submittedName>
</protein>
<proteinExistence type="predicted"/>
<keyword evidence="2" id="KW-1185">Reference proteome</keyword>
<organism evidence="1 2">
    <name type="scientific">Seminavis robusta</name>
    <dbReference type="NCBI Taxonomy" id="568900"/>
    <lineage>
        <taxon>Eukaryota</taxon>
        <taxon>Sar</taxon>
        <taxon>Stramenopiles</taxon>
        <taxon>Ochrophyta</taxon>
        <taxon>Bacillariophyta</taxon>
        <taxon>Bacillariophyceae</taxon>
        <taxon>Bacillariophycidae</taxon>
        <taxon>Naviculales</taxon>
        <taxon>Naviculaceae</taxon>
        <taxon>Seminavis</taxon>
    </lineage>
</organism>
<dbReference type="EMBL" id="CAICTM010000339">
    <property type="protein sequence ID" value="CAB9508268.1"/>
    <property type="molecule type" value="Genomic_DNA"/>
</dbReference>
<accession>A0A9N8HAZ3</accession>
<reference evidence="1" key="1">
    <citation type="submission" date="2020-06" db="EMBL/GenBank/DDBJ databases">
        <authorList>
            <consortium name="Plant Systems Biology data submission"/>
        </authorList>
    </citation>
    <scope>NUCLEOTIDE SEQUENCE</scope>
    <source>
        <strain evidence="1">D6</strain>
    </source>
</reference>
<name>A0A9N8HAZ3_9STRA</name>
<gene>
    <name evidence="1" type="ORF">SEMRO_340_G121280.1</name>
</gene>
<dbReference type="AlphaFoldDB" id="A0A9N8HAZ3"/>
<dbReference type="Proteomes" id="UP001153069">
    <property type="component" value="Unassembled WGS sequence"/>
</dbReference>